<dbReference type="Gene3D" id="1.10.1420.10">
    <property type="match status" value="2"/>
</dbReference>
<protein>
    <submittedName>
        <fullName evidence="9">MutS family domain IV</fullName>
    </submittedName>
</protein>
<dbReference type="Gene3D" id="3.40.1170.10">
    <property type="entry name" value="DNA repair protein MutS, domain I"/>
    <property type="match status" value="1"/>
</dbReference>
<dbReference type="InterPro" id="IPR036678">
    <property type="entry name" value="MutS_con_dom_sf"/>
</dbReference>
<dbReference type="EMBL" id="JASPKY010000133">
    <property type="protein sequence ID" value="KAK9731370.1"/>
    <property type="molecule type" value="Genomic_DNA"/>
</dbReference>
<dbReference type="SMART" id="SM00534">
    <property type="entry name" value="MUTSac"/>
    <property type="match status" value="1"/>
</dbReference>
<feature type="domain" description="DNA mismatch repair proteins mutS family" evidence="8">
    <location>
        <begin position="921"/>
        <end position="937"/>
    </location>
</feature>
<keyword evidence="10" id="KW-1185">Reference proteome</keyword>
<evidence type="ECO:0000256" key="7">
    <source>
        <dbReference type="SAM" id="MobiDB-lite"/>
    </source>
</evidence>
<dbReference type="InterPro" id="IPR007696">
    <property type="entry name" value="DNA_mismatch_repair_MutS_core"/>
</dbReference>
<dbReference type="SUPFAM" id="SSF52540">
    <property type="entry name" value="P-loop containing nucleoside triphosphate hydrolases"/>
    <property type="match status" value="1"/>
</dbReference>
<evidence type="ECO:0000256" key="2">
    <source>
        <dbReference type="ARBA" id="ARBA00022741"/>
    </source>
</evidence>
<dbReference type="InterPro" id="IPR027417">
    <property type="entry name" value="P-loop_NTPase"/>
</dbReference>
<keyword evidence="6" id="KW-0234">DNA repair</keyword>
<accession>A0AAW1LCP7</accession>
<dbReference type="PROSITE" id="PS00486">
    <property type="entry name" value="DNA_MISMATCH_REPAIR_2"/>
    <property type="match status" value="1"/>
</dbReference>
<dbReference type="InterPro" id="IPR017261">
    <property type="entry name" value="DNA_mismatch_repair_MutS/MSH"/>
</dbReference>
<comment type="function">
    <text evidence="6">Component of the post-replicative DNA mismatch repair system (MMR).</text>
</comment>
<dbReference type="Pfam" id="PF05188">
    <property type="entry name" value="MutS_II"/>
    <property type="match status" value="1"/>
</dbReference>
<evidence type="ECO:0000313" key="9">
    <source>
        <dbReference type="EMBL" id="KAK9731370.1"/>
    </source>
</evidence>
<evidence type="ECO:0000259" key="8">
    <source>
        <dbReference type="PROSITE" id="PS00486"/>
    </source>
</evidence>
<proteinExistence type="inferred from homology"/>
<keyword evidence="3 6" id="KW-0227">DNA damage</keyword>
<evidence type="ECO:0000313" key="10">
    <source>
        <dbReference type="Proteomes" id="UP001458880"/>
    </source>
</evidence>
<dbReference type="GO" id="GO:0140664">
    <property type="term" value="F:ATP-dependent DNA damage sensor activity"/>
    <property type="evidence" value="ECO:0007669"/>
    <property type="project" value="InterPro"/>
</dbReference>
<dbReference type="InterPro" id="IPR007860">
    <property type="entry name" value="DNA_mmatch_repair_MutS_con_dom"/>
</dbReference>
<keyword evidence="5 6" id="KW-0238">DNA-binding</keyword>
<dbReference type="GO" id="GO:0032301">
    <property type="term" value="C:MutSalpha complex"/>
    <property type="evidence" value="ECO:0007669"/>
    <property type="project" value="TreeGrafter"/>
</dbReference>
<dbReference type="Pfam" id="PF05190">
    <property type="entry name" value="MutS_IV"/>
    <property type="match status" value="1"/>
</dbReference>
<dbReference type="SUPFAM" id="SSF55271">
    <property type="entry name" value="DNA repair protein MutS, domain I"/>
    <property type="match status" value="1"/>
</dbReference>
<evidence type="ECO:0000256" key="1">
    <source>
        <dbReference type="ARBA" id="ARBA00006271"/>
    </source>
</evidence>
<evidence type="ECO:0000256" key="4">
    <source>
        <dbReference type="ARBA" id="ARBA00022840"/>
    </source>
</evidence>
<dbReference type="SUPFAM" id="SSF53150">
    <property type="entry name" value="DNA repair protein MutS, domain II"/>
    <property type="match status" value="1"/>
</dbReference>
<dbReference type="InterPro" id="IPR045076">
    <property type="entry name" value="MutS"/>
</dbReference>
<dbReference type="GO" id="GO:0005524">
    <property type="term" value="F:ATP binding"/>
    <property type="evidence" value="ECO:0007669"/>
    <property type="project" value="UniProtKB-KW"/>
</dbReference>
<dbReference type="InterPro" id="IPR007861">
    <property type="entry name" value="DNA_mismatch_repair_MutS_clamp"/>
</dbReference>
<name>A0AAW1LCP7_POPJA</name>
<dbReference type="InterPro" id="IPR007695">
    <property type="entry name" value="DNA_mismatch_repair_MutS-lik_N"/>
</dbReference>
<sequence length="1069" mass="122113">MSKKGSTQSNTLLNYFQSPKSKASTSKLEHSEKNVEDTEEIIRPVQKINRKRLRDIDSDSESEELESSSNPNQFTTSTSSFKFTKKVKKESSAPINVNGKDTNLLSSNMENGSESNVDVQWLHEKLEFLKQQNIRDGKKRKMDDPEYDPHTLYVPERYLSTLTPAMRQWWILKSKYFDTVLFFKVGKFYELYHMDAVIGVNHLGFSFMKGEFAHSGFPEIAYGRMAQLLMDQGYKVARVEQTETPEMMNERCKHKHVTKFDKVVNREVCQISTKGCCVYGSQLDDEENPLPVYMLALAEKVQDDNTSKYGICFVDTSIGIFHMAEFIDDRHCSKLLILLSEHPPTLILTDRTRTSNTTYDILRKSASFARVEKVTGSFDFFDSDLFLQKLKEASYFKDKNGDFSWPKVLCDLISDDTCKPGNELTLSAMGICWWYLKDSLLDIQVMTMGQFVMYQPYAHQEVKTGKEYMVLDATTMENLNLLGITGSIQKTLDLCCTSFGKRLLQQWICRPLCNIEKINARQQAIQELYTNNEQMKAAQDILKKLPDLDRQIMKIHTFGNKQFAEEHPDSRAVLYESKTYFKRKIMVLLNTVKGFETATEVTELFKECESFLLRKITHNKPEGLFCDLTEPLQYFQTIDQKEAETHGKIIPQVGIDADYDKVEEVIQEINCELSTYLTQQSEYFKCQVKYFGSDKKRFQLEVPANKCHKVNSEYIMEGTKKGSNPVNRYTTEKTKDLLARMIKAENTKADIIEDFSRRIFEKFNCWYEEWDQVVRCLAILDVLCSLAKYARTYSHDVCLPTILPFTDEPFIKIEGGRHPCIPNIDDYVPNDTKLGIDGKPAVLILTGPNMGGKSTLMRQVALIIAMAQIGSYVPASSCEMTLIDRIFTRLGAQDDIVSGQSTFFVEVSEASTILQHATKQSFVLLDELGRGTSTHDGNAIATAYMKKLLAINCRVIYSTHYHTLVEHYSGRTDIQLGHMAYFIQDGEKSEEQAVIFLYKLESGACSNSYGFNVATLAGLPNNIIQAALKIAAKLEAASVYRQLYIQLLVSKNPCLIRESIRSLKHINII</sequence>
<dbReference type="AlphaFoldDB" id="A0AAW1LCP7"/>
<dbReference type="SMART" id="SM00533">
    <property type="entry name" value="MUTSd"/>
    <property type="match status" value="1"/>
</dbReference>
<evidence type="ECO:0000256" key="6">
    <source>
        <dbReference type="RuleBase" id="RU003756"/>
    </source>
</evidence>
<dbReference type="InterPro" id="IPR016151">
    <property type="entry name" value="DNA_mismatch_repair_MutS_N"/>
</dbReference>
<dbReference type="SUPFAM" id="SSF48334">
    <property type="entry name" value="DNA repair protein MutS, domain III"/>
    <property type="match status" value="1"/>
</dbReference>
<dbReference type="Proteomes" id="UP001458880">
    <property type="component" value="Unassembled WGS sequence"/>
</dbReference>
<dbReference type="FunFam" id="3.40.1170.10:FF:000002">
    <property type="entry name" value="DNA mismatch repair protein"/>
    <property type="match status" value="1"/>
</dbReference>
<dbReference type="GO" id="GO:0006298">
    <property type="term" value="P:mismatch repair"/>
    <property type="evidence" value="ECO:0007669"/>
    <property type="project" value="InterPro"/>
</dbReference>
<comment type="similarity">
    <text evidence="1 6">Belongs to the DNA mismatch repair MutS family.</text>
</comment>
<dbReference type="FunFam" id="1.10.1420.10:FF:000005">
    <property type="entry name" value="DNA mismatch repair protein"/>
    <property type="match status" value="1"/>
</dbReference>
<reference evidence="9 10" key="1">
    <citation type="journal article" date="2024" name="BMC Genomics">
        <title>De novo assembly and annotation of Popillia japonica's genome with initial clues to its potential as an invasive pest.</title>
        <authorList>
            <person name="Cucini C."/>
            <person name="Boschi S."/>
            <person name="Funari R."/>
            <person name="Cardaioli E."/>
            <person name="Iannotti N."/>
            <person name="Marturano G."/>
            <person name="Paoli F."/>
            <person name="Bruttini M."/>
            <person name="Carapelli A."/>
            <person name="Frati F."/>
            <person name="Nardi F."/>
        </authorList>
    </citation>
    <scope>NUCLEOTIDE SEQUENCE [LARGE SCALE GENOMIC DNA]</scope>
    <source>
        <strain evidence="9">DMR45628</strain>
    </source>
</reference>
<gene>
    <name evidence="9" type="ORF">QE152_g13681</name>
</gene>
<comment type="caution">
    <text evidence="9">The sequence shown here is derived from an EMBL/GenBank/DDBJ whole genome shotgun (WGS) entry which is preliminary data.</text>
</comment>
<dbReference type="InterPro" id="IPR036187">
    <property type="entry name" value="DNA_mismatch_repair_MutS_sf"/>
</dbReference>
<dbReference type="InterPro" id="IPR000432">
    <property type="entry name" value="DNA_mismatch_repair_MutS_C"/>
</dbReference>
<evidence type="ECO:0000256" key="3">
    <source>
        <dbReference type="ARBA" id="ARBA00022763"/>
    </source>
</evidence>
<organism evidence="9 10">
    <name type="scientific">Popillia japonica</name>
    <name type="common">Japanese beetle</name>
    <dbReference type="NCBI Taxonomy" id="7064"/>
    <lineage>
        <taxon>Eukaryota</taxon>
        <taxon>Metazoa</taxon>
        <taxon>Ecdysozoa</taxon>
        <taxon>Arthropoda</taxon>
        <taxon>Hexapoda</taxon>
        <taxon>Insecta</taxon>
        <taxon>Pterygota</taxon>
        <taxon>Neoptera</taxon>
        <taxon>Endopterygota</taxon>
        <taxon>Coleoptera</taxon>
        <taxon>Polyphaga</taxon>
        <taxon>Scarabaeiformia</taxon>
        <taxon>Scarabaeidae</taxon>
        <taxon>Rutelinae</taxon>
        <taxon>Popillia</taxon>
    </lineage>
</organism>
<feature type="region of interest" description="Disordered" evidence="7">
    <location>
        <begin position="1"/>
        <end position="77"/>
    </location>
</feature>
<dbReference type="PANTHER" id="PTHR11361:SF148">
    <property type="entry name" value="DNA MISMATCH REPAIR PROTEIN MSH6"/>
    <property type="match status" value="1"/>
</dbReference>
<dbReference type="Gene3D" id="3.30.420.110">
    <property type="entry name" value="MutS, connector domain"/>
    <property type="match status" value="1"/>
</dbReference>
<dbReference type="Pfam" id="PF01624">
    <property type="entry name" value="MutS_I"/>
    <property type="match status" value="1"/>
</dbReference>
<dbReference type="Gene3D" id="3.40.50.300">
    <property type="entry name" value="P-loop containing nucleotide triphosphate hydrolases"/>
    <property type="match status" value="1"/>
</dbReference>
<dbReference type="Pfam" id="PF00488">
    <property type="entry name" value="MutS_V"/>
    <property type="match status" value="1"/>
</dbReference>
<keyword evidence="2 6" id="KW-0547">Nucleotide-binding</keyword>
<dbReference type="GO" id="GO:0030983">
    <property type="term" value="F:mismatched DNA binding"/>
    <property type="evidence" value="ECO:0007669"/>
    <property type="project" value="InterPro"/>
</dbReference>
<evidence type="ECO:0000256" key="5">
    <source>
        <dbReference type="ARBA" id="ARBA00023125"/>
    </source>
</evidence>
<feature type="compositionally biased region" description="Polar residues" evidence="7">
    <location>
        <begin position="1"/>
        <end position="26"/>
    </location>
</feature>
<dbReference type="Pfam" id="PF05192">
    <property type="entry name" value="MutS_III"/>
    <property type="match status" value="1"/>
</dbReference>
<keyword evidence="4" id="KW-0067">ATP-binding</keyword>
<dbReference type="PIRSF" id="PIRSF037677">
    <property type="entry name" value="DNA_mis_repair_Msh6"/>
    <property type="match status" value="1"/>
</dbReference>
<feature type="compositionally biased region" description="Basic and acidic residues" evidence="7">
    <location>
        <begin position="27"/>
        <end position="42"/>
    </location>
</feature>
<dbReference type="PANTHER" id="PTHR11361">
    <property type="entry name" value="DNA MISMATCH REPAIR PROTEIN MUTS FAMILY MEMBER"/>
    <property type="match status" value="1"/>
</dbReference>